<dbReference type="SUPFAM" id="SSF53335">
    <property type="entry name" value="S-adenosyl-L-methionine-dependent methyltransferases"/>
    <property type="match status" value="1"/>
</dbReference>
<dbReference type="Proteomes" id="UP000317318">
    <property type="component" value="Chromosome"/>
</dbReference>
<dbReference type="Gene3D" id="3.40.50.150">
    <property type="entry name" value="Vaccinia Virus protein VP39"/>
    <property type="match status" value="1"/>
</dbReference>
<evidence type="ECO:0000256" key="2">
    <source>
        <dbReference type="ARBA" id="ARBA00022679"/>
    </source>
</evidence>
<keyword evidence="5" id="KW-1185">Reference proteome</keyword>
<dbReference type="PANTHER" id="PTHR43397:SF1">
    <property type="entry name" value="ERGOTHIONEINE BIOSYNTHESIS PROTEIN 1"/>
    <property type="match status" value="1"/>
</dbReference>
<dbReference type="GO" id="GO:0052706">
    <property type="term" value="F:L-histidine N(alpha)-methyltransferase activity"/>
    <property type="evidence" value="ECO:0007669"/>
    <property type="project" value="UniProtKB-EC"/>
</dbReference>
<dbReference type="Pfam" id="PF10017">
    <property type="entry name" value="Methyltransf_33"/>
    <property type="match status" value="1"/>
</dbReference>
<dbReference type="NCBIfam" id="TIGR03438">
    <property type="entry name" value="egtD_ergothio"/>
    <property type="match status" value="1"/>
</dbReference>
<evidence type="ECO:0000256" key="1">
    <source>
        <dbReference type="ARBA" id="ARBA00022603"/>
    </source>
</evidence>
<dbReference type="InterPro" id="IPR035094">
    <property type="entry name" value="EgtD"/>
</dbReference>
<protein>
    <submittedName>
        <fullName evidence="4">Histidine-specific methyltransferase EgtD</fullName>
        <ecNumber evidence="4">2.1.1.44</ecNumber>
    </submittedName>
</protein>
<dbReference type="GO" id="GO:0032259">
    <property type="term" value="P:methylation"/>
    <property type="evidence" value="ECO:0007669"/>
    <property type="project" value="UniProtKB-KW"/>
</dbReference>
<evidence type="ECO:0000313" key="4">
    <source>
        <dbReference type="EMBL" id="QDT37882.1"/>
    </source>
</evidence>
<name>A0A517R1Y6_9PLAN</name>
<proteinExistence type="predicted"/>
<evidence type="ECO:0000313" key="5">
    <source>
        <dbReference type="Proteomes" id="UP000317318"/>
    </source>
</evidence>
<dbReference type="PIRSF" id="PIRSF018005">
    <property type="entry name" value="UCP018005"/>
    <property type="match status" value="1"/>
</dbReference>
<keyword evidence="1 4" id="KW-0489">Methyltransferase</keyword>
<dbReference type="InterPro" id="IPR029063">
    <property type="entry name" value="SAM-dependent_MTases_sf"/>
</dbReference>
<keyword evidence="2 4" id="KW-0808">Transferase</keyword>
<accession>A0A517R1Y6</accession>
<dbReference type="AlphaFoldDB" id="A0A517R1Y6"/>
<dbReference type="InterPro" id="IPR051128">
    <property type="entry name" value="EgtD_Methyltrsf_superfamily"/>
</dbReference>
<dbReference type="InterPro" id="IPR019257">
    <property type="entry name" value="MeTrfase_dom"/>
</dbReference>
<gene>
    <name evidence="4" type="primary">egtD</name>
    <name evidence="4" type="ORF">Pan189_22650</name>
</gene>
<evidence type="ECO:0000259" key="3">
    <source>
        <dbReference type="Pfam" id="PF10017"/>
    </source>
</evidence>
<feature type="domain" description="Histidine-specific methyltransferase SAM-dependent" evidence="3">
    <location>
        <begin position="16"/>
        <end position="317"/>
    </location>
</feature>
<organism evidence="4 5">
    <name type="scientific">Stratiformator vulcanicus</name>
    <dbReference type="NCBI Taxonomy" id="2527980"/>
    <lineage>
        <taxon>Bacteria</taxon>
        <taxon>Pseudomonadati</taxon>
        <taxon>Planctomycetota</taxon>
        <taxon>Planctomycetia</taxon>
        <taxon>Planctomycetales</taxon>
        <taxon>Planctomycetaceae</taxon>
        <taxon>Stratiformator</taxon>
    </lineage>
</organism>
<dbReference type="InterPro" id="IPR017804">
    <property type="entry name" value="MeTrfase_EgtD-like"/>
</dbReference>
<reference evidence="4 5" key="1">
    <citation type="submission" date="2019-02" db="EMBL/GenBank/DDBJ databases">
        <title>Deep-cultivation of Planctomycetes and their phenomic and genomic characterization uncovers novel biology.</title>
        <authorList>
            <person name="Wiegand S."/>
            <person name="Jogler M."/>
            <person name="Boedeker C."/>
            <person name="Pinto D."/>
            <person name="Vollmers J."/>
            <person name="Rivas-Marin E."/>
            <person name="Kohn T."/>
            <person name="Peeters S.H."/>
            <person name="Heuer A."/>
            <person name="Rast P."/>
            <person name="Oberbeckmann S."/>
            <person name="Bunk B."/>
            <person name="Jeske O."/>
            <person name="Meyerdierks A."/>
            <person name="Storesund J.E."/>
            <person name="Kallscheuer N."/>
            <person name="Luecker S."/>
            <person name="Lage O.M."/>
            <person name="Pohl T."/>
            <person name="Merkel B.J."/>
            <person name="Hornburger P."/>
            <person name="Mueller R.-W."/>
            <person name="Bruemmer F."/>
            <person name="Labrenz M."/>
            <person name="Spormann A.M."/>
            <person name="Op den Camp H."/>
            <person name="Overmann J."/>
            <person name="Amann R."/>
            <person name="Jetten M.S.M."/>
            <person name="Mascher T."/>
            <person name="Medema M.H."/>
            <person name="Devos D.P."/>
            <person name="Kaster A.-K."/>
            <person name="Ovreas L."/>
            <person name="Rohde M."/>
            <person name="Galperin M.Y."/>
            <person name="Jogler C."/>
        </authorList>
    </citation>
    <scope>NUCLEOTIDE SEQUENCE [LARGE SCALE GENOMIC DNA]</scope>
    <source>
        <strain evidence="4 5">Pan189</strain>
    </source>
</reference>
<sequence length="320" mass="35918">MDADARLTLAADHDTFRDDIVAGLSRPEKSLPPKHLYDDRGSALFDQICELPEYYPTRTEKAILRRRLPELRSLVPDGSVLIEFGSGSSEKIRLLLEGIEDRLFSYVPVDISAEYLGYVNDELQRDYPQLRIDPIAADFTKPFPLPSELSGTRHRVGFFPGSTIGNFERSEAVDMLRAFTTELGTHGGLIIGVDLLKSPEIILPAYDDSQGVTAAFIGNILQRANMELDADFDVDRFEYRAEFVEEHGRIDMCMVSTANQCVSIDDTEIEFSEGESIHVSSSRKFTFDSFAKLAAEAGLRVDEIWTDPEELFSVQYLVAE</sequence>
<dbReference type="PANTHER" id="PTHR43397">
    <property type="entry name" value="ERGOTHIONEINE BIOSYNTHESIS PROTEIN 1"/>
    <property type="match status" value="1"/>
</dbReference>
<dbReference type="EC" id="2.1.1.44" evidence="4"/>
<dbReference type="KEGG" id="svp:Pan189_22650"/>
<dbReference type="EMBL" id="CP036268">
    <property type="protein sequence ID" value="QDT37882.1"/>
    <property type="molecule type" value="Genomic_DNA"/>
</dbReference>